<dbReference type="Proteomes" id="UP000637628">
    <property type="component" value="Unassembled WGS sequence"/>
</dbReference>
<accession>A0ABQ3Z0R5</accession>
<feature type="compositionally biased region" description="Low complexity" evidence="1">
    <location>
        <begin position="122"/>
        <end position="149"/>
    </location>
</feature>
<dbReference type="InterPro" id="IPR036390">
    <property type="entry name" value="WH_DNA-bd_sf"/>
</dbReference>
<protein>
    <recommendedName>
        <fullName evidence="4">MarR family transcriptional regulator</fullName>
    </recommendedName>
</protein>
<sequence length="257" mass="26020">MTDEPCAPPPANSAFAVLAAIADLGAATPAAIAKKVGIGYSTVNPKLRAWEDAGLAERFQHNSQTLWRLTDAGNASTATRRPHDATLSPDPGTVVPPAVATPSGTPAADDSDLQTPMSPALAPDTAAPPESAEATEPEPVAVPANPSSARDTTDAPVQSPTAAAQRPGAGDPDAEPASSGRRLRGSLREAVLTVLKANPSRGYTVTELRKLIDRGKEDGAKAASAGAVANAAHKLVELGQAVLLTERPATFGLAPAA</sequence>
<dbReference type="RefSeq" id="WP_203729294.1">
    <property type="nucleotide sequence ID" value="NZ_BAAATX010000006.1"/>
</dbReference>
<gene>
    <name evidence="2" type="ORF">Adu01nite_47680</name>
</gene>
<proteinExistence type="predicted"/>
<dbReference type="InterPro" id="IPR036388">
    <property type="entry name" value="WH-like_DNA-bd_sf"/>
</dbReference>
<name>A0ABQ3Z0R5_9ACTN</name>
<evidence type="ECO:0008006" key="4">
    <source>
        <dbReference type="Google" id="ProtNLM"/>
    </source>
</evidence>
<evidence type="ECO:0000313" key="2">
    <source>
        <dbReference type="EMBL" id="GIE03418.1"/>
    </source>
</evidence>
<organism evidence="2 3">
    <name type="scientific">Paractinoplanes durhamensis</name>
    <dbReference type="NCBI Taxonomy" id="113563"/>
    <lineage>
        <taxon>Bacteria</taxon>
        <taxon>Bacillati</taxon>
        <taxon>Actinomycetota</taxon>
        <taxon>Actinomycetes</taxon>
        <taxon>Micromonosporales</taxon>
        <taxon>Micromonosporaceae</taxon>
        <taxon>Paractinoplanes</taxon>
    </lineage>
</organism>
<evidence type="ECO:0000313" key="3">
    <source>
        <dbReference type="Proteomes" id="UP000637628"/>
    </source>
</evidence>
<feature type="compositionally biased region" description="Low complexity" evidence="1">
    <location>
        <begin position="91"/>
        <end position="108"/>
    </location>
</feature>
<dbReference type="Gene3D" id="1.10.10.10">
    <property type="entry name" value="Winged helix-like DNA-binding domain superfamily/Winged helix DNA-binding domain"/>
    <property type="match status" value="1"/>
</dbReference>
<comment type="caution">
    <text evidence="2">The sequence shown here is derived from an EMBL/GenBank/DDBJ whole genome shotgun (WGS) entry which is preliminary data.</text>
</comment>
<dbReference type="EMBL" id="BOML01000038">
    <property type="protein sequence ID" value="GIE03418.1"/>
    <property type="molecule type" value="Genomic_DNA"/>
</dbReference>
<dbReference type="SUPFAM" id="SSF46785">
    <property type="entry name" value="Winged helix' DNA-binding domain"/>
    <property type="match status" value="1"/>
</dbReference>
<evidence type="ECO:0000256" key="1">
    <source>
        <dbReference type="SAM" id="MobiDB-lite"/>
    </source>
</evidence>
<reference evidence="2 3" key="1">
    <citation type="submission" date="2021-01" db="EMBL/GenBank/DDBJ databases">
        <title>Whole genome shotgun sequence of Actinoplanes durhamensis NBRC 14914.</title>
        <authorList>
            <person name="Komaki H."/>
            <person name="Tamura T."/>
        </authorList>
    </citation>
    <scope>NUCLEOTIDE SEQUENCE [LARGE SCALE GENOMIC DNA]</scope>
    <source>
        <strain evidence="2 3">NBRC 14914</strain>
    </source>
</reference>
<keyword evidence="3" id="KW-1185">Reference proteome</keyword>
<feature type="region of interest" description="Disordered" evidence="1">
    <location>
        <begin position="74"/>
        <end position="185"/>
    </location>
</feature>